<dbReference type="CDD" id="cd00950">
    <property type="entry name" value="DHDPS"/>
    <property type="match status" value="1"/>
</dbReference>
<dbReference type="GO" id="GO:0009089">
    <property type="term" value="P:lysine biosynthetic process via diaminopimelate"/>
    <property type="evidence" value="ECO:0007669"/>
    <property type="project" value="UniProtKB-UniRule"/>
</dbReference>
<feature type="site" description="Part of a proton relay during catalysis" evidence="12">
    <location>
        <position position="121"/>
    </location>
</feature>
<dbReference type="EC" id="4.3.3.7" evidence="4 12"/>
<dbReference type="EMBL" id="PDEV01000002">
    <property type="protein sequence ID" value="PEN16371.1"/>
    <property type="molecule type" value="Genomic_DNA"/>
</dbReference>
<gene>
    <name evidence="12 16" type="primary">dapA</name>
    <name evidence="16" type="ORF">CRM92_06765</name>
</gene>
<comment type="subunit">
    <text evidence="12">Homotetramer; dimer of dimers.</text>
</comment>
<feature type="active site" description="Proton donor/acceptor" evidence="12 14">
    <location>
        <position position="147"/>
    </location>
</feature>
<evidence type="ECO:0000256" key="12">
    <source>
        <dbReference type="HAMAP-Rule" id="MF_00418"/>
    </source>
</evidence>
<keyword evidence="7 12" id="KW-0220">Diaminopimelate biosynthesis</keyword>
<comment type="subcellular location">
    <subcellularLocation>
        <location evidence="12">Cytoplasm</location>
    </subcellularLocation>
</comment>
<dbReference type="Proteomes" id="UP000219947">
    <property type="component" value="Unassembled WGS sequence"/>
</dbReference>
<evidence type="ECO:0000256" key="6">
    <source>
        <dbReference type="ARBA" id="ARBA00022605"/>
    </source>
</evidence>
<evidence type="ECO:0000256" key="10">
    <source>
        <dbReference type="ARBA" id="ARBA00023270"/>
    </source>
</evidence>
<accession>A0A2A8D637</accession>
<dbReference type="RefSeq" id="WP_080976578.1">
    <property type="nucleotide sequence ID" value="NZ_CAURLQ010000040.1"/>
</dbReference>
<feature type="site" description="Part of a proton relay during catalysis" evidence="12">
    <location>
        <position position="58"/>
    </location>
</feature>
<comment type="function">
    <text evidence="1 12">Catalyzes the condensation of (S)-aspartate-beta-semialdehyde [(S)-ASA] and pyruvate to 4-hydroxy-tetrahydrodipicolinate (HTPA).</text>
</comment>
<dbReference type="AlphaFoldDB" id="A0A2A8D637"/>
<dbReference type="UniPathway" id="UPA00034">
    <property type="reaction ID" value="UER00017"/>
</dbReference>
<dbReference type="HAMAP" id="MF_00418">
    <property type="entry name" value="DapA"/>
    <property type="match status" value="1"/>
</dbReference>
<evidence type="ECO:0000256" key="3">
    <source>
        <dbReference type="ARBA" id="ARBA00007592"/>
    </source>
</evidence>
<keyword evidence="9 12" id="KW-0456">Lyase</keyword>
<evidence type="ECO:0000256" key="1">
    <source>
        <dbReference type="ARBA" id="ARBA00003294"/>
    </source>
</evidence>
<name>A0A2A8D637_9MICC</name>
<reference evidence="16" key="1">
    <citation type="submission" date="2017-10" db="EMBL/GenBank/DDBJ databases">
        <title>Kefir isolates.</title>
        <authorList>
            <person name="Kim Y."/>
            <person name="Blasche S."/>
        </authorList>
    </citation>
    <scope>NUCLEOTIDE SEQUENCE [LARGE SCALE GENOMIC DNA]</scope>
    <source>
        <strain evidence="16">OG2-2</strain>
    </source>
</reference>
<evidence type="ECO:0000256" key="15">
    <source>
        <dbReference type="PIRSR" id="PIRSR001365-2"/>
    </source>
</evidence>
<keyword evidence="17" id="KW-1185">Reference proteome</keyword>
<dbReference type="SMART" id="SM01130">
    <property type="entry name" value="DHDPS"/>
    <property type="match status" value="1"/>
</dbReference>
<keyword evidence="5 12" id="KW-0963">Cytoplasm</keyword>
<dbReference type="PIRSF" id="PIRSF001365">
    <property type="entry name" value="DHDPS"/>
    <property type="match status" value="1"/>
</dbReference>
<dbReference type="InterPro" id="IPR002220">
    <property type="entry name" value="DapA-like"/>
</dbReference>
<evidence type="ECO:0000256" key="2">
    <source>
        <dbReference type="ARBA" id="ARBA00005120"/>
    </source>
</evidence>
<dbReference type="InterPro" id="IPR013785">
    <property type="entry name" value="Aldolase_TIM"/>
</dbReference>
<comment type="caution">
    <text evidence="16">The sequence shown here is derived from an EMBL/GenBank/DDBJ whole genome shotgun (WGS) entry which is preliminary data.</text>
</comment>
<dbReference type="Pfam" id="PF00701">
    <property type="entry name" value="DHDPS"/>
    <property type="match status" value="1"/>
</dbReference>
<evidence type="ECO:0000256" key="5">
    <source>
        <dbReference type="ARBA" id="ARBA00022490"/>
    </source>
</evidence>
<evidence type="ECO:0000256" key="4">
    <source>
        <dbReference type="ARBA" id="ARBA00012086"/>
    </source>
</evidence>
<keyword evidence="10 12" id="KW-0704">Schiff base</keyword>
<protein>
    <recommendedName>
        <fullName evidence="4 12">4-hydroxy-tetrahydrodipicolinate synthase</fullName>
        <shortName evidence="12">HTPA synthase</shortName>
        <ecNumber evidence="4 12">4.3.3.7</ecNumber>
    </recommendedName>
</protein>
<dbReference type="InterPro" id="IPR005263">
    <property type="entry name" value="DapA"/>
</dbReference>
<dbReference type="SUPFAM" id="SSF51569">
    <property type="entry name" value="Aldolase"/>
    <property type="match status" value="1"/>
</dbReference>
<evidence type="ECO:0000256" key="9">
    <source>
        <dbReference type="ARBA" id="ARBA00023239"/>
    </source>
</evidence>
<feature type="binding site" evidence="12 15">
    <location>
        <position position="215"/>
    </location>
    <ligand>
        <name>pyruvate</name>
        <dbReference type="ChEBI" id="CHEBI:15361"/>
    </ligand>
</feature>
<dbReference type="PRINTS" id="PR00146">
    <property type="entry name" value="DHPICSNTHASE"/>
</dbReference>
<dbReference type="PANTHER" id="PTHR12128:SF66">
    <property type="entry name" value="4-HYDROXY-2-OXOGLUTARATE ALDOLASE, MITOCHONDRIAL"/>
    <property type="match status" value="1"/>
</dbReference>
<dbReference type="Gene3D" id="3.20.20.70">
    <property type="entry name" value="Aldolase class I"/>
    <property type="match status" value="1"/>
</dbReference>
<dbReference type="GO" id="GO:0019877">
    <property type="term" value="P:diaminopimelate biosynthetic process"/>
    <property type="evidence" value="ECO:0007669"/>
    <property type="project" value="UniProtKB-UniRule"/>
</dbReference>
<evidence type="ECO:0000313" key="16">
    <source>
        <dbReference type="EMBL" id="PEN16371.1"/>
    </source>
</evidence>
<dbReference type="GO" id="GO:0005829">
    <property type="term" value="C:cytosol"/>
    <property type="evidence" value="ECO:0007669"/>
    <property type="project" value="TreeGrafter"/>
</dbReference>
<dbReference type="NCBIfam" id="TIGR00674">
    <property type="entry name" value="dapA"/>
    <property type="match status" value="1"/>
</dbReference>
<comment type="similarity">
    <text evidence="3 12 13">Belongs to the DapA family.</text>
</comment>
<keyword evidence="8 12" id="KW-0457">Lysine biosynthesis</keyword>
<feature type="active site" description="Schiff-base intermediate with substrate" evidence="12 14">
    <location>
        <position position="175"/>
    </location>
</feature>
<dbReference type="PROSITE" id="PS00666">
    <property type="entry name" value="DHDPS_2"/>
    <property type="match status" value="1"/>
</dbReference>
<feature type="binding site" evidence="12 15">
    <location>
        <position position="59"/>
    </location>
    <ligand>
        <name>pyruvate</name>
        <dbReference type="ChEBI" id="CHEBI:15361"/>
    </ligand>
</feature>
<evidence type="ECO:0000256" key="11">
    <source>
        <dbReference type="ARBA" id="ARBA00047836"/>
    </source>
</evidence>
<evidence type="ECO:0000256" key="7">
    <source>
        <dbReference type="ARBA" id="ARBA00022915"/>
    </source>
</evidence>
<keyword evidence="6 12" id="KW-0028">Amino-acid biosynthesis</keyword>
<dbReference type="InterPro" id="IPR020625">
    <property type="entry name" value="Schiff_base-form_aldolases_AS"/>
</dbReference>
<comment type="catalytic activity">
    <reaction evidence="11 12">
        <text>L-aspartate 4-semialdehyde + pyruvate = (2S,4S)-4-hydroxy-2,3,4,5-tetrahydrodipicolinate + H2O + H(+)</text>
        <dbReference type="Rhea" id="RHEA:34171"/>
        <dbReference type="ChEBI" id="CHEBI:15361"/>
        <dbReference type="ChEBI" id="CHEBI:15377"/>
        <dbReference type="ChEBI" id="CHEBI:15378"/>
        <dbReference type="ChEBI" id="CHEBI:67139"/>
        <dbReference type="ChEBI" id="CHEBI:537519"/>
        <dbReference type="EC" id="4.3.3.7"/>
    </reaction>
</comment>
<comment type="caution">
    <text evidence="12">Was originally thought to be a dihydrodipicolinate synthase (DHDPS), catalyzing the condensation of (S)-aspartate-beta-semialdehyde [(S)-ASA] and pyruvate to dihydrodipicolinate (DHDP). However, it was shown in E.coli that the product of the enzymatic reaction is not dihydrodipicolinate but in fact (4S)-4-hydroxy-2,3,4,5-tetrahydro-(2S)-dipicolinic acid (HTPA), and that the consecutive dehydration reaction leading to DHDP is not spontaneous but catalyzed by DapB.</text>
</comment>
<sequence length="311" mass="33088">MAENVMNPGTFVNPPFGRLLTAMVTPFAQDGSVDEKQVAHLAEYLIDNGHDGLIVCGTTGEYSTMTDDENERVFAIVKEAVGDRASIVAGVGSNDTAHTIELARRAEKVGVDGLLVVTPYYNKPTQHGVYAHFSTVAKATSTPIMLYDIPGRASIPIAPDTYRRLAELDNIVAVKDAKADFGAATDVMATTDLHYYSGDDGLTLPWMAVGAVGLVSVTAHVAPMLFRELIDAVVAQDLVSAQRINLQLVPIVNATMGRAPGAVAAKEILAWQGVLGTPVVRLPHVLSEPEVAEAIREDLLSSTIAQTLKNA</sequence>
<evidence type="ECO:0000256" key="14">
    <source>
        <dbReference type="PIRSR" id="PIRSR001365-1"/>
    </source>
</evidence>
<evidence type="ECO:0000256" key="8">
    <source>
        <dbReference type="ARBA" id="ARBA00023154"/>
    </source>
</evidence>
<proteinExistence type="inferred from homology"/>
<organism evidence="16 17">
    <name type="scientific">Rothia dentocariosa</name>
    <dbReference type="NCBI Taxonomy" id="2047"/>
    <lineage>
        <taxon>Bacteria</taxon>
        <taxon>Bacillati</taxon>
        <taxon>Actinomycetota</taxon>
        <taxon>Actinomycetes</taxon>
        <taxon>Micrococcales</taxon>
        <taxon>Micrococcaceae</taxon>
        <taxon>Rothia</taxon>
    </lineage>
</organism>
<evidence type="ECO:0000313" key="17">
    <source>
        <dbReference type="Proteomes" id="UP000219947"/>
    </source>
</evidence>
<evidence type="ECO:0000256" key="13">
    <source>
        <dbReference type="PIRNR" id="PIRNR001365"/>
    </source>
</evidence>
<dbReference type="PANTHER" id="PTHR12128">
    <property type="entry name" value="DIHYDRODIPICOLINATE SYNTHASE"/>
    <property type="match status" value="1"/>
</dbReference>
<comment type="pathway">
    <text evidence="2 12">Amino-acid biosynthesis; L-lysine biosynthesis via DAP pathway; (S)-tetrahydrodipicolinate from L-aspartate: step 3/4.</text>
</comment>
<dbReference type="GO" id="GO:0008840">
    <property type="term" value="F:4-hydroxy-tetrahydrodipicolinate synthase activity"/>
    <property type="evidence" value="ECO:0007669"/>
    <property type="project" value="UniProtKB-UniRule"/>
</dbReference>